<reference evidence="3" key="2">
    <citation type="submission" date="2021-01" db="UniProtKB">
        <authorList>
            <consortium name="EnsemblMetazoa"/>
        </authorList>
    </citation>
    <scope>IDENTIFICATION</scope>
</reference>
<feature type="domain" description="Partner and localiser of BRCA2 WD40" evidence="2">
    <location>
        <begin position="1382"/>
        <end position="1560"/>
    </location>
</feature>
<feature type="compositionally biased region" description="Basic and acidic residues" evidence="1">
    <location>
        <begin position="1013"/>
        <end position="1034"/>
    </location>
</feature>
<name>A0A7M7NQ15_STRPU</name>
<dbReference type="Gene3D" id="2.130.10.10">
    <property type="entry name" value="YVTN repeat-like/Quinoprotein amine dehydrogenase"/>
    <property type="match status" value="1"/>
</dbReference>
<dbReference type="InterPro" id="IPR015943">
    <property type="entry name" value="WD40/YVTN_repeat-like_dom_sf"/>
</dbReference>
<feature type="compositionally biased region" description="Basic residues" evidence="1">
    <location>
        <begin position="654"/>
        <end position="663"/>
    </location>
</feature>
<feature type="compositionally biased region" description="Basic residues" evidence="1">
    <location>
        <begin position="176"/>
        <end position="188"/>
    </location>
</feature>
<dbReference type="PANTHER" id="PTHR14662:SF2">
    <property type="entry name" value="PARTNER AND LOCALIZER OF BRCA2"/>
    <property type="match status" value="1"/>
</dbReference>
<evidence type="ECO:0000256" key="1">
    <source>
        <dbReference type="SAM" id="MobiDB-lite"/>
    </source>
</evidence>
<feature type="region of interest" description="Disordered" evidence="1">
    <location>
        <begin position="1002"/>
        <end position="1034"/>
    </location>
</feature>
<feature type="region of interest" description="Disordered" evidence="1">
    <location>
        <begin position="709"/>
        <end position="741"/>
    </location>
</feature>
<dbReference type="OMA" id="TEHTHAR"/>
<dbReference type="Proteomes" id="UP000007110">
    <property type="component" value="Unassembled WGS sequence"/>
</dbReference>
<feature type="compositionally biased region" description="Basic and acidic residues" evidence="1">
    <location>
        <begin position="165"/>
        <end position="175"/>
    </location>
</feature>
<keyword evidence="4" id="KW-1185">Reference proteome</keyword>
<feature type="region of interest" description="Disordered" evidence="1">
    <location>
        <begin position="600"/>
        <end position="624"/>
    </location>
</feature>
<dbReference type="GO" id="GO:0003677">
    <property type="term" value="F:DNA binding"/>
    <property type="evidence" value="ECO:0000318"/>
    <property type="project" value="GO_Central"/>
</dbReference>
<dbReference type="OrthoDB" id="9936560at2759"/>
<feature type="compositionally biased region" description="Polar residues" evidence="1">
    <location>
        <begin position="149"/>
        <end position="164"/>
    </location>
</feature>
<feature type="compositionally biased region" description="Polar residues" evidence="1">
    <location>
        <begin position="711"/>
        <end position="741"/>
    </location>
</feature>
<sequence>MASPSAGLTKEEIKERLAHMKKQYAQMQKKLEKSDKATRVKRHVSKKIADYKRKQATDGSPECTISKAADSPKDTPENTGSPSLPLVNRGRLSSKPKVSASREKSGKRRSVSFAPSSQSTPTSSRHDAGQGTAFAHAQSGEVLVGVNQKPVSSVSPLRQVQKTDSSLRKSGDRPNKKLFRRAKSKKQKWVTASSSRATIVDQSKDGNAGFVSSDRLDSEQDVSVVKDEDTSTDEAKSKSDPLDNTKHEVDSRQVQEILSSPDAKTPPLDTQFDLFADTDVQDESPHVKMGTVDASLQAASPCALKFKSPGHAEKEPLQDSVSGYGLKRHNKALEESVIILDETQGDIFYSQTSKRCTQDVTQRDTFHTQTSIRCTQDDEMRMPMAAEVQETPSAMRVSHLNSTSNTYSEAVKRNPSVMMSKPDNSTRNYLHVEVDKEMAISDSHQDMIHSVSDEEGTEDPDVIPSTFPEDLEPVTKAKSIVSSQNSNSDHLNAMRAKCNQDRDPSPLTDAQNTDYQSASKRIMDEMVDIDESEMKVSSQKTNTEEVDMAQTSTRMSGNCGVNDKDTKNILRHSDTQQNINHFDDPSSVELDSQDVLIHSQEITSQRSPLSPEGKGKTSNPSSVQLDSQDILIHSQEITSHRSPLPPEGKGKTGTQRRRRRKNQRSIDNLSVDDISLKDFVVSQQNSQEGSHSWIDGLMYPAEYYVRKTRSMSRPSPNQHSAPPTGQKRSSKSSQGRAGSLPRTFQNAAVSEPVVHTKLLDAQQVQAEKDESEVGLSEKIDLVKDDTCTFVEKSQDYVRKESSPPRKMKVLRKPATTKRRLGRKSSRKKLENDSECSVTKTAETSQTLAQTGSSNEQDNASNRSQKSQDIYICSYDRDRNEIQNICDDKDGTTLFSSNHALLTGKETGITTSPCHLQVGLDSQGNPVENTVSHAEGPVCEGNKYISITQMTNNPLESQFTQTQVPSNFALPRVFGSPGQSTQCLVGLSPGSPASTAIDALDSPTVRQSTSQHGDGIDHVSSPEHRRHNDENQECSEHQWMSEVYLADVVPELPPDVNSKHKNVDNLQEVGAGHLSLEEHDMRLSQDLDMNGHPNILPKSQSELIASVAIAVPVVSATQLIGSSVQGTSNIPKAENHVSESLSYPLPVPCDDIQEDEQRTSQRASAPDLYDIKEPILDHIPSRVPGVPSSLCSNVNQGSPMADAATGTPPEAAEMPQAQSQCTDSYGDGSEFDRNSWKEIAGSDLSVKECFQFKGCLKHKTEHSTEVKHIISSRLVTEDVSEPLIAVVFPKEIVFWVLRTAETGKVFQVLFSWRTSKSPERVTFFTLLPDVTDAVEALVVVGDEDRSHSVRCIRWDCKKAKWKDTTVLSSAVMPHMTCTSLCALQDRKAAIALHKKAIGSEVLIVGLSANGSERQDFPSVTLPASKDRINSLTVVEDAVHMLLGVTDSEALLWHVPSHQLVQEFCLKDQKMNYSIEATAESGLLFMVACRKHDDNHKDHTEEPACSLLVLNPLNGRSSKLLNYSAPCMQPGVQIHDVSVCTGKTLAASLTSGHTCLWDLHSSQLLMEARGHEPGETSTALCLQDAETLLLGADGCVNVYERNF</sequence>
<dbReference type="InterPro" id="IPR036322">
    <property type="entry name" value="WD40_repeat_dom_sf"/>
</dbReference>
<dbReference type="PANTHER" id="PTHR14662">
    <property type="entry name" value="PARTNER AND LOCALIZER OF BRCA2"/>
    <property type="match status" value="1"/>
</dbReference>
<evidence type="ECO:0000313" key="3">
    <source>
        <dbReference type="EnsemblMetazoa" id="XP_030840019"/>
    </source>
</evidence>
<feature type="compositionally biased region" description="Basic and acidic residues" evidence="1">
    <location>
        <begin position="214"/>
        <end position="253"/>
    </location>
</feature>
<proteinExistence type="predicted"/>
<feature type="compositionally biased region" description="Basic and acidic residues" evidence="1">
    <location>
        <begin position="29"/>
        <end position="38"/>
    </location>
</feature>
<protein>
    <recommendedName>
        <fullName evidence="2">Partner and localiser of BRCA2 WD40 domain-containing protein</fullName>
    </recommendedName>
</protein>
<accession>A0A7M7NQ15</accession>
<organism evidence="3 4">
    <name type="scientific">Strongylocentrotus purpuratus</name>
    <name type="common">Purple sea urchin</name>
    <dbReference type="NCBI Taxonomy" id="7668"/>
    <lineage>
        <taxon>Eukaryota</taxon>
        <taxon>Metazoa</taxon>
        <taxon>Echinodermata</taxon>
        <taxon>Eleutherozoa</taxon>
        <taxon>Echinozoa</taxon>
        <taxon>Echinoidea</taxon>
        <taxon>Euechinoidea</taxon>
        <taxon>Echinacea</taxon>
        <taxon>Camarodonta</taxon>
        <taxon>Echinidea</taxon>
        <taxon>Strongylocentrotidae</taxon>
        <taxon>Strongylocentrotus</taxon>
    </lineage>
</organism>
<feature type="compositionally biased region" description="Polar residues" evidence="1">
    <location>
        <begin position="834"/>
        <end position="865"/>
    </location>
</feature>
<dbReference type="InterPro" id="IPR042417">
    <property type="entry name" value="PALB2"/>
</dbReference>
<feature type="region of interest" description="Disordered" evidence="1">
    <location>
        <begin position="23"/>
        <end position="267"/>
    </location>
</feature>
<dbReference type="RefSeq" id="XP_030840019.1">
    <property type="nucleotide sequence ID" value="XM_030984159.1"/>
</dbReference>
<feature type="compositionally biased region" description="Polar residues" evidence="1">
    <location>
        <begin position="113"/>
        <end position="123"/>
    </location>
</feature>
<dbReference type="GO" id="GO:0005654">
    <property type="term" value="C:nucleoplasm"/>
    <property type="evidence" value="ECO:0000318"/>
    <property type="project" value="GO_Central"/>
</dbReference>
<dbReference type="EnsemblMetazoa" id="XM_030984159">
    <property type="protein sequence ID" value="XP_030840019"/>
    <property type="gene ID" value="LOC584396"/>
</dbReference>
<dbReference type="GO" id="GO:0000724">
    <property type="term" value="P:double-strand break repair via homologous recombination"/>
    <property type="evidence" value="ECO:0000318"/>
    <property type="project" value="GO_Central"/>
</dbReference>
<dbReference type="Pfam" id="PF16756">
    <property type="entry name" value="PALB2_WD40"/>
    <property type="match status" value="1"/>
</dbReference>
<dbReference type="SUPFAM" id="SSF50978">
    <property type="entry name" value="WD40 repeat-like"/>
    <property type="match status" value="1"/>
</dbReference>
<reference evidence="4" key="1">
    <citation type="submission" date="2015-02" db="EMBL/GenBank/DDBJ databases">
        <title>Genome sequencing for Strongylocentrotus purpuratus.</title>
        <authorList>
            <person name="Murali S."/>
            <person name="Liu Y."/>
            <person name="Vee V."/>
            <person name="English A."/>
            <person name="Wang M."/>
            <person name="Skinner E."/>
            <person name="Han Y."/>
            <person name="Muzny D.M."/>
            <person name="Worley K.C."/>
            <person name="Gibbs R.A."/>
        </authorList>
    </citation>
    <scope>NUCLEOTIDE SEQUENCE</scope>
</reference>
<dbReference type="InterPro" id="IPR031920">
    <property type="entry name" value="PALB2_WD40"/>
</dbReference>
<feature type="compositionally biased region" description="Polar residues" evidence="1">
    <location>
        <begin position="190"/>
        <end position="201"/>
    </location>
</feature>
<dbReference type="InParanoid" id="A0A7M7NQ15"/>
<feature type="region of interest" description="Disordered" evidence="1">
    <location>
        <begin position="636"/>
        <end position="669"/>
    </location>
</feature>
<feature type="compositionally biased region" description="Basic residues" evidence="1">
    <location>
        <begin position="805"/>
        <end position="826"/>
    </location>
</feature>
<feature type="region of interest" description="Disordered" evidence="1">
    <location>
        <begin position="795"/>
        <end position="865"/>
    </location>
</feature>
<dbReference type="GeneID" id="584396"/>
<feature type="compositionally biased region" description="Basic and acidic residues" evidence="1">
    <location>
        <begin position="47"/>
        <end position="56"/>
    </location>
</feature>
<dbReference type="KEGG" id="spu:584396"/>
<evidence type="ECO:0000259" key="2">
    <source>
        <dbReference type="Pfam" id="PF16756"/>
    </source>
</evidence>
<feature type="region of interest" description="Disordered" evidence="1">
    <location>
        <begin position="532"/>
        <end position="566"/>
    </location>
</feature>
<evidence type="ECO:0000313" key="4">
    <source>
        <dbReference type="Proteomes" id="UP000007110"/>
    </source>
</evidence>
<feature type="region of interest" description="Disordered" evidence="1">
    <location>
        <begin position="451"/>
        <end position="470"/>
    </location>
</feature>